<feature type="coiled-coil region" evidence="1">
    <location>
        <begin position="402"/>
        <end position="429"/>
    </location>
</feature>
<protein>
    <submittedName>
        <fullName evidence="3">Uncharacterized protein</fullName>
    </submittedName>
</protein>
<keyword evidence="1" id="KW-0175">Coiled coil</keyword>
<proteinExistence type="predicted"/>
<comment type="caution">
    <text evidence="3">The sequence shown here is derived from an EMBL/GenBank/DDBJ whole genome shotgun (WGS) entry which is preliminary data.</text>
</comment>
<dbReference type="EMBL" id="MFNF01000005">
    <property type="protein sequence ID" value="OGH04253.1"/>
    <property type="molecule type" value="Genomic_DNA"/>
</dbReference>
<sequence length="467" mass="53767">MSDFEFDFDQAEKSLQVREMALKQGAKGLPKAEDTEFDPPQEKLRQHMEFLLEGRRQETLESLNRLSESQLKLETEIESKEFATLTRSAENEVETLKKHRFGALVNAFRKERKLLRELRAFKLRNQVDWEPRYPASMILHWSLIVGAVVAESIANSYFFSKGSELGILGGLFQALLISCVNVGMSALVGDLVLRQFNHILPKYKLMGLIGTCIYTVLLLANNLLAAHFRAQLEIDPERAGVAAVIAFWQNPLNVVAFDAWVMFVFGLVFALAALLKAYTADDRYPGYGSIHRNYEHSLEVISNEQETLIEDITTVYEQKTETLDQLIQDKRRLIRDYRKLLERAYALMEAYDHSLKVYTKGYNALLMYYRKINQEVRQENKVPAYFGAQSTFEHVELRGVDLSKLEKKANQYEESLENIESQRNDTKGKLVEQREGAIKAIEDFFKRVEQEAERLVDTETVQNPVAQ</sequence>
<evidence type="ECO:0000313" key="3">
    <source>
        <dbReference type="EMBL" id="OGH04253.1"/>
    </source>
</evidence>
<organism evidence="3 4">
    <name type="scientific">Candidatus Lambdaproteobacteria bacterium RIFOXYD2_FULL_56_26</name>
    <dbReference type="NCBI Taxonomy" id="1817773"/>
    <lineage>
        <taxon>Bacteria</taxon>
        <taxon>Pseudomonadati</taxon>
        <taxon>Pseudomonadota</taxon>
        <taxon>Candidatus Lambdaproteobacteria</taxon>
    </lineage>
</organism>
<keyword evidence="2" id="KW-0472">Membrane</keyword>
<evidence type="ECO:0000256" key="1">
    <source>
        <dbReference type="SAM" id="Coils"/>
    </source>
</evidence>
<feature type="transmembrane region" description="Helical" evidence="2">
    <location>
        <begin position="171"/>
        <end position="193"/>
    </location>
</feature>
<evidence type="ECO:0000256" key="2">
    <source>
        <dbReference type="SAM" id="Phobius"/>
    </source>
</evidence>
<dbReference type="AlphaFoldDB" id="A0A1F6H1I1"/>
<keyword evidence="2" id="KW-0812">Transmembrane</keyword>
<dbReference type="Proteomes" id="UP000177583">
    <property type="component" value="Unassembled WGS sequence"/>
</dbReference>
<gene>
    <name evidence="3" type="ORF">A2557_10630</name>
</gene>
<evidence type="ECO:0000313" key="4">
    <source>
        <dbReference type="Proteomes" id="UP000177583"/>
    </source>
</evidence>
<feature type="transmembrane region" description="Helical" evidence="2">
    <location>
        <begin position="138"/>
        <end position="159"/>
    </location>
</feature>
<keyword evidence="2" id="KW-1133">Transmembrane helix</keyword>
<reference evidence="3 4" key="1">
    <citation type="journal article" date="2016" name="Nat. Commun.">
        <title>Thousands of microbial genomes shed light on interconnected biogeochemical processes in an aquifer system.</title>
        <authorList>
            <person name="Anantharaman K."/>
            <person name="Brown C.T."/>
            <person name="Hug L.A."/>
            <person name="Sharon I."/>
            <person name="Castelle C.J."/>
            <person name="Probst A.J."/>
            <person name="Thomas B.C."/>
            <person name="Singh A."/>
            <person name="Wilkins M.J."/>
            <person name="Karaoz U."/>
            <person name="Brodie E.L."/>
            <person name="Williams K.H."/>
            <person name="Hubbard S.S."/>
            <person name="Banfield J.F."/>
        </authorList>
    </citation>
    <scope>NUCLEOTIDE SEQUENCE [LARGE SCALE GENOMIC DNA]</scope>
</reference>
<accession>A0A1F6H1I1</accession>
<name>A0A1F6H1I1_9PROT</name>
<feature type="transmembrane region" description="Helical" evidence="2">
    <location>
        <begin position="205"/>
        <end position="228"/>
    </location>
</feature>
<feature type="coiled-coil region" evidence="1">
    <location>
        <begin position="316"/>
        <end position="343"/>
    </location>
</feature>
<feature type="transmembrane region" description="Helical" evidence="2">
    <location>
        <begin position="254"/>
        <end position="275"/>
    </location>
</feature>